<dbReference type="GO" id="GO:0016020">
    <property type="term" value="C:membrane"/>
    <property type="evidence" value="ECO:0007669"/>
    <property type="project" value="TreeGrafter"/>
</dbReference>
<dbReference type="GO" id="GO:0004806">
    <property type="term" value="F:triacylglycerol lipase activity"/>
    <property type="evidence" value="ECO:0007669"/>
    <property type="project" value="TreeGrafter"/>
</dbReference>
<feature type="transmembrane region" description="Helical" evidence="1">
    <location>
        <begin position="245"/>
        <end position="262"/>
    </location>
</feature>
<feature type="transmembrane region" description="Helical" evidence="1">
    <location>
        <begin position="177"/>
        <end position="199"/>
    </location>
</feature>
<dbReference type="EMBL" id="JAICCE010000013">
    <property type="protein sequence ID" value="KAG9269938.1"/>
    <property type="molecule type" value="Genomic_DNA"/>
</dbReference>
<comment type="caution">
    <text evidence="2">The sequence shown here is derived from an EMBL/GenBank/DDBJ whole genome shotgun (WGS) entry which is preliminary data.</text>
</comment>
<dbReference type="GO" id="GO:0005811">
    <property type="term" value="C:lipid droplet"/>
    <property type="evidence" value="ECO:0007669"/>
    <property type="project" value="TreeGrafter"/>
</dbReference>
<keyword evidence="1" id="KW-1133">Transmembrane helix</keyword>
<evidence type="ECO:0000313" key="2">
    <source>
        <dbReference type="EMBL" id="KAG9269938.1"/>
    </source>
</evidence>
<keyword evidence="1" id="KW-0472">Membrane</keyword>
<evidence type="ECO:0000313" key="3">
    <source>
        <dbReference type="Proteomes" id="UP000752171"/>
    </source>
</evidence>
<gene>
    <name evidence="2" type="primary">PNPLA2</name>
    <name evidence="2" type="ORF">AMEX_G17026</name>
</gene>
<dbReference type="OrthoDB" id="197155at2759"/>
<sequence>MVPPSYKGVHYMDGGLTNIQPTQDSCPTLTVSPFSGDVDICPSDASSSSFFDLVVNRMSVHATLPNFVRVANALFPRDRRALNKAFYSGYQDTLYFLQHSRWVWPYPGWVSELERVVVKPEEWMFPQLEEQEVEAEELVLESPLEVVTENSRAVNMEPPNNQNLLNPSSNINPPRQALEVLICNLVANLGMISILSVYLPQRSLPYLLLPLSIIIWATTSFTSRVEPWVLSLYQVVYWIWQDTKHMMWFILGIIVSTVQRAIQHKMLMLFLDRTKDFGMEKSQLSISPSFRHNPSIPPSLHALLFTLEMRRRQRESRQNVP</sequence>
<dbReference type="InterPro" id="IPR033562">
    <property type="entry name" value="PLPL"/>
</dbReference>
<reference evidence="2 3" key="1">
    <citation type="submission" date="2021-07" db="EMBL/GenBank/DDBJ databases">
        <authorList>
            <person name="Imarazene B."/>
            <person name="Zahm M."/>
            <person name="Klopp C."/>
            <person name="Cabau C."/>
            <person name="Beille S."/>
            <person name="Jouanno E."/>
            <person name="Castinel A."/>
            <person name="Lluch J."/>
            <person name="Gil L."/>
            <person name="Kuchtly C."/>
            <person name="Lopez Roques C."/>
            <person name="Donnadieu C."/>
            <person name="Parrinello H."/>
            <person name="Journot L."/>
            <person name="Du K."/>
            <person name="Schartl M."/>
            <person name="Retaux S."/>
            <person name="Guiguen Y."/>
        </authorList>
    </citation>
    <scope>NUCLEOTIDE SEQUENCE [LARGE SCALE GENOMIC DNA]</scope>
    <source>
        <strain evidence="2">Pach_M1</strain>
        <tissue evidence="2">Testis</tissue>
    </source>
</reference>
<keyword evidence="1" id="KW-0812">Transmembrane</keyword>
<organism evidence="2 3">
    <name type="scientific">Astyanax mexicanus</name>
    <name type="common">Blind cave fish</name>
    <name type="synonym">Astyanax fasciatus mexicanus</name>
    <dbReference type="NCBI Taxonomy" id="7994"/>
    <lineage>
        <taxon>Eukaryota</taxon>
        <taxon>Metazoa</taxon>
        <taxon>Chordata</taxon>
        <taxon>Craniata</taxon>
        <taxon>Vertebrata</taxon>
        <taxon>Euteleostomi</taxon>
        <taxon>Actinopterygii</taxon>
        <taxon>Neopterygii</taxon>
        <taxon>Teleostei</taxon>
        <taxon>Ostariophysi</taxon>
        <taxon>Characiformes</taxon>
        <taxon>Characoidei</taxon>
        <taxon>Acestrorhamphidae</taxon>
        <taxon>Acestrorhamphinae</taxon>
        <taxon>Astyanax</taxon>
    </lineage>
</organism>
<dbReference type="GO" id="GO:0019433">
    <property type="term" value="P:triglyceride catabolic process"/>
    <property type="evidence" value="ECO:0007669"/>
    <property type="project" value="TreeGrafter"/>
</dbReference>
<proteinExistence type="predicted"/>
<dbReference type="PANTHER" id="PTHR12406">
    <property type="entry name" value="CALCIUM-INDEPENDENT PHOSPHOLIPASE A2 IPLA2 -RELATED"/>
    <property type="match status" value="1"/>
</dbReference>
<protein>
    <submittedName>
        <fullName evidence="2">Patatin-like phospholipase domain-containing protein 2</fullName>
    </submittedName>
</protein>
<dbReference type="GO" id="GO:0005737">
    <property type="term" value="C:cytoplasm"/>
    <property type="evidence" value="ECO:0007669"/>
    <property type="project" value="TreeGrafter"/>
</dbReference>
<dbReference type="Proteomes" id="UP000752171">
    <property type="component" value="Unassembled WGS sequence"/>
</dbReference>
<dbReference type="AlphaFoldDB" id="A0A8T2LD70"/>
<feature type="transmembrane region" description="Helical" evidence="1">
    <location>
        <begin position="206"/>
        <end position="225"/>
    </location>
</feature>
<dbReference type="GO" id="GO:0055088">
    <property type="term" value="P:lipid homeostasis"/>
    <property type="evidence" value="ECO:0007669"/>
    <property type="project" value="TreeGrafter"/>
</dbReference>
<evidence type="ECO:0000256" key="1">
    <source>
        <dbReference type="SAM" id="Phobius"/>
    </source>
</evidence>
<accession>A0A8T2LD70</accession>
<dbReference type="PANTHER" id="PTHR12406:SF46">
    <property type="entry name" value="PATATIN-LIKE PHOSPHOLIPASE DOMAIN-CONTAINING PROTEIN 2"/>
    <property type="match status" value="1"/>
</dbReference>
<name>A0A8T2LD70_ASTMX</name>